<dbReference type="Proteomes" id="UP000652847">
    <property type="component" value="Unassembled WGS sequence"/>
</dbReference>
<protein>
    <submittedName>
        <fullName evidence="9">Trk family potassium uptake protein</fullName>
    </submittedName>
</protein>
<dbReference type="PANTHER" id="PTHR32024:SF1">
    <property type="entry name" value="KTR SYSTEM POTASSIUM UPTAKE PROTEIN B"/>
    <property type="match status" value="1"/>
</dbReference>
<keyword evidence="3" id="KW-1003">Cell membrane</keyword>
<evidence type="ECO:0000256" key="6">
    <source>
        <dbReference type="ARBA" id="ARBA00023065"/>
    </source>
</evidence>
<dbReference type="InterPro" id="IPR003445">
    <property type="entry name" value="Cat_transpt"/>
</dbReference>
<keyword evidence="4 8" id="KW-0812">Transmembrane</keyword>
<reference evidence="9 10" key="1">
    <citation type="submission" date="2020-08" db="EMBL/GenBank/DDBJ databases">
        <title>Genome public.</title>
        <authorList>
            <person name="Liu C."/>
            <person name="Sun Q."/>
        </authorList>
    </citation>
    <scope>NUCLEOTIDE SEQUENCE [LARGE SCALE GENOMIC DNA]</scope>
    <source>
        <strain evidence="9 10">BX17</strain>
    </source>
</reference>
<evidence type="ECO:0000256" key="8">
    <source>
        <dbReference type="SAM" id="Phobius"/>
    </source>
</evidence>
<keyword evidence="7 8" id="KW-0472">Membrane</keyword>
<comment type="caution">
    <text evidence="9">The sequence shown here is derived from an EMBL/GenBank/DDBJ whole genome shotgun (WGS) entry which is preliminary data.</text>
</comment>
<dbReference type="RefSeq" id="WP_186900998.1">
    <property type="nucleotide sequence ID" value="NZ_JACOOT010000010.1"/>
</dbReference>
<dbReference type="AlphaFoldDB" id="A0A8I0AHA0"/>
<evidence type="ECO:0000256" key="1">
    <source>
        <dbReference type="ARBA" id="ARBA00004651"/>
    </source>
</evidence>
<keyword evidence="6" id="KW-0406">Ion transport</keyword>
<feature type="transmembrane region" description="Helical" evidence="8">
    <location>
        <begin position="131"/>
        <end position="152"/>
    </location>
</feature>
<feature type="transmembrane region" description="Helical" evidence="8">
    <location>
        <begin position="296"/>
        <end position="329"/>
    </location>
</feature>
<feature type="transmembrane region" description="Helical" evidence="8">
    <location>
        <begin position="235"/>
        <end position="253"/>
    </location>
</feature>
<dbReference type="GO" id="GO:0030001">
    <property type="term" value="P:metal ion transport"/>
    <property type="evidence" value="ECO:0007669"/>
    <property type="project" value="UniProtKB-ARBA"/>
</dbReference>
<keyword evidence="5 8" id="KW-1133">Transmembrane helix</keyword>
<evidence type="ECO:0000256" key="3">
    <source>
        <dbReference type="ARBA" id="ARBA00022475"/>
    </source>
</evidence>
<feature type="transmembrane region" description="Helical" evidence="8">
    <location>
        <begin position="350"/>
        <end position="371"/>
    </location>
</feature>
<evidence type="ECO:0000256" key="5">
    <source>
        <dbReference type="ARBA" id="ARBA00022989"/>
    </source>
</evidence>
<evidence type="ECO:0000313" key="9">
    <source>
        <dbReference type="EMBL" id="MBC5650354.1"/>
    </source>
</evidence>
<organism evidence="9 10">
    <name type="scientific">Blautia segnis</name>
    <dbReference type="NCBI Taxonomy" id="2763030"/>
    <lineage>
        <taxon>Bacteria</taxon>
        <taxon>Bacillati</taxon>
        <taxon>Bacillota</taxon>
        <taxon>Clostridia</taxon>
        <taxon>Lachnospirales</taxon>
        <taxon>Lachnospiraceae</taxon>
        <taxon>Blautia</taxon>
    </lineage>
</organism>
<dbReference type="GO" id="GO:0008324">
    <property type="term" value="F:monoatomic cation transmembrane transporter activity"/>
    <property type="evidence" value="ECO:0007669"/>
    <property type="project" value="InterPro"/>
</dbReference>
<dbReference type="GO" id="GO:0005886">
    <property type="term" value="C:plasma membrane"/>
    <property type="evidence" value="ECO:0007669"/>
    <property type="project" value="UniProtKB-SubCell"/>
</dbReference>
<comment type="subcellular location">
    <subcellularLocation>
        <location evidence="1">Cell membrane</location>
        <topology evidence="1">Multi-pass membrane protein</topology>
    </subcellularLocation>
</comment>
<dbReference type="PANTHER" id="PTHR32024">
    <property type="entry name" value="TRK SYSTEM POTASSIUM UPTAKE PROTEIN TRKG-RELATED"/>
    <property type="match status" value="1"/>
</dbReference>
<keyword evidence="10" id="KW-1185">Reference proteome</keyword>
<proteinExistence type="predicted"/>
<name>A0A8I0AHA0_9FIRM</name>
<feature type="transmembrane region" description="Helical" evidence="8">
    <location>
        <begin position="402"/>
        <end position="427"/>
    </location>
</feature>
<dbReference type="Pfam" id="PF02386">
    <property type="entry name" value="TrkH"/>
    <property type="match status" value="1"/>
</dbReference>
<keyword evidence="2" id="KW-0813">Transport</keyword>
<evidence type="ECO:0000313" key="10">
    <source>
        <dbReference type="Proteomes" id="UP000652847"/>
    </source>
</evidence>
<feature type="transmembrane region" description="Helical" evidence="8">
    <location>
        <begin position="78"/>
        <end position="100"/>
    </location>
</feature>
<sequence>MPKKSYKKKHLTSFQLIILGFAGVILLGSFLLMLPFSSVDRTLTPFHEALFTATSAVCVTGLVVKDTGSYWSVAGQTIILMLIQIGGLGVVTVAASVSLLSGKKISLMQRSTMQDAISAPKVGGIVRLTRFILKGTFLIEAAGALFLLPVFLPDYGGRGIWLSVFHSISAFCNAGFDILGTAANPFPSLTGYSANALVNVVIMLLIVIGGIGFLTWDDIYINKLNFKRYRMQSKIILMTTACLILFPVVFFFTCDLKNLSTGNRLLAAAFQSVTTRTAGFNTIDISKMSEPSKAVMILLMLIGGSPGSTAGGMKTTTFTVLVLNAIATFRSQENAGAFGRRLEYHVIKNAATIAMLYFVLFFCGGLAISIYEELPLLDCLYESASAVGTVGLTLGVTPKLHVFSQIVLIILMYLGRVGGLTLIYAVLSGKNRGNAKLPLEKITVG</sequence>
<feature type="transmembrane region" description="Helical" evidence="8">
    <location>
        <begin position="196"/>
        <end position="214"/>
    </location>
</feature>
<evidence type="ECO:0000256" key="4">
    <source>
        <dbReference type="ARBA" id="ARBA00022692"/>
    </source>
</evidence>
<evidence type="ECO:0000256" key="7">
    <source>
        <dbReference type="ARBA" id="ARBA00023136"/>
    </source>
</evidence>
<feature type="transmembrane region" description="Helical" evidence="8">
    <location>
        <begin position="12"/>
        <end position="36"/>
    </location>
</feature>
<dbReference type="EMBL" id="JACOOT010000010">
    <property type="protein sequence ID" value="MBC5650354.1"/>
    <property type="molecule type" value="Genomic_DNA"/>
</dbReference>
<gene>
    <name evidence="9" type="ORF">H8S54_04310</name>
</gene>
<evidence type="ECO:0000256" key="2">
    <source>
        <dbReference type="ARBA" id="ARBA00022448"/>
    </source>
</evidence>
<accession>A0A8I0AHA0</accession>